<evidence type="ECO:0000313" key="2">
    <source>
        <dbReference type="EMBL" id="MFC3105340.1"/>
    </source>
</evidence>
<evidence type="ECO:0000313" key="3">
    <source>
        <dbReference type="Proteomes" id="UP001595462"/>
    </source>
</evidence>
<dbReference type="InterPro" id="IPR021005">
    <property type="entry name" value="Znf_CGNR"/>
</dbReference>
<gene>
    <name evidence="2" type="ORF">ACFOSU_15775</name>
</gene>
<comment type="caution">
    <text evidence="2">The sequence shown here is derived from an EMBL/GenBank/DDBJ whole genome shotgun (WGS) entry which is preliminary data.</text>
</comment>
<accession>A0ABV7EU92</accession>
<evidence type="ECO:0000259" key="1">
    <source>
        <dbReference type="Pfam" id="PF11706"/>
    </source>
</evidence>
<dbReference type="EMBL" id="JBHRSS010000008">
    <property type="protein sequence ID" value="MFC3105340.1"/>
    <property type="molecule type" value="Genomic_DNA"/>
</dbReference>
<dbReference type="Pfam" id="PF07336">
    <property type="entry name" value="ABATE"/>
    <property type="match status" value="1"/>
</dbReference>
<name>A0ABV7EU92_9GAMM</name>
<dbReference type="Gene3D" id="1.10.3300.10">
    <property type="entry name" value="Jann2411-like domain"/>
    <property type="match status" value="1"/>
</dbReference>
<dbReference type="Pfam" id="PF11706">
    <property type="entry name" value="zf-CGNR"/>
    <property type="match status" value="1"/>
</dbReference>
<dbReference type="SUPFAM" id="SSF160904">
    <property type="entry name" value="Jann2411-like"/>
    <property type="match status" value="1"/>
</dbReference>
<dbReference type="PANTHER" id="PTHR35525:SF3">
    <property type="entry name" value="BLL6575 PROTEIN"/>
    <property type="match status" value="1"/>
</dbReference>
<proteinExistence type="predicted"/>
<dbReference type="InterPro" id="IPR010852">
    <property type="entry name" value="ABATE"/>
</dbReference>
<protein>
    <submittedName>
        <fullName evidence="2">CGNR zinc finger domain-containing protein</fullName>
    </submittedName>
</protein>
<dbReference type="RefSeq" id="WP_380690897.1">
    <property type="nucleotide sequence ID" value="NZ_JBHRSS010000008.1"/>
</dbReference>
<dbReference type="Proteomes" id="UP001595462">
    <property type="component" value="Unassembled WGS sequence"/>
</dbReference>
<reference evidence="3" key="1">
    <citation type="journal article" date="2019" name="Int. J. Syst. Evol. Microbiol.">
        <title>The Global Catalogue of Microorganisms (GCM) 10K type strain sequencing project: providing services to taxonomists for standard genome sequencing and annotation.</title>
        <authorList>
            <consortium name="The Broad Institute Genomics Platform"/>
            <consortium name="The Broad Institute Genome Sequencing Center for Infectious Disease"/>
            <person name="Wu L."/>
            <person name="Ma J."/>
        </authorList>
    </citation>
    <scope>NUCLEOTIDE SEQUENCE [LARGE SCALE GENOMIC DNA]</scope>
    <source>
        <strain evidence="3">KCTC 52640</strain>
    </source>
</reference>
<dbReference type="PANTHER" id="PTHR35525">
    <property type="entry name" value="BLL6575 PROTEIN"/>
    <property type="match status" value="1"/>
</dbReference>
<sequence length="205" mass="22616">MSTQVSDRPFVFLAGLTWLDFLNTELMEGDSAVDLLGSTGDLAAWAEQANLCEIHGSAGRDAERNGDTHALNQARSFRHELRKQAERFAAGHSAGQTFVQLLNDQLATGVWRPTVRETGQDFDLRFELTGRIDVEAVLSLVAESAARYLANGKAGRLKSCEHSGCILFFYDTSKNNARRWCSMATCGNRAKAKAHYARKRHPPSA</sequence>
<organism evidence="2 3">
    <name type="scientific">Salinisphaera aquimarina</name>
    <dbReference type="NCBI Taxonomy" id="2094031"/>
    <lineage>
        <taxon>Bacteria</taxon>
        <taxon>Pseudomonadati</taxon>
        <taxon>Pseudomonadota</taxon>
        <taxon>Gammaproteobacteria</taxon>
        <taxon>Salinisphaerales</taxon>
        <taxon>Salinisphaeraceae</taxon>
        <taxon>Salinisphaera</taxon>
    </lineage>
</organism>
<feature type="domain" description="Zinc finger CGNR" evidence="1">
    <location>
        <begin position="156"/>
        <end position="199"/>
    </location>
</feature>
<keyword evidence="3" id="KW-1185">Reference proteome</keyword>
<dbReference type="InterPro" id="IPR023286">
    <property type="entry name" value="ABATE_dom_sf"/>
</dbReference>